<dbReference type="EMBL" id="FNBD01000016">
    <property type="protein sequence ID" value="SDF45464.1"/>
    <property type="molecule type" value="Genomic_DNA"/>
</dbReference>
<dbReference type="PANTHER" id="PTHR33546:SF1">
    <property type="entry name" value="LARGE, MULTIFUNCTIONAL SECRETED PROTEIN"/>
    <property type="match status" value="1"/>
</dbReference>
<organism evidence="2 3">
    <name type="scientific">Cellulophaga baltica</name>
    <dbReference type="NCBI Taxonomy" id="76594"/>
    <lineage>
        <taxon>Bacteria</taxon>
        <taxon>Pseudomonadati</taxon>
        <taxon>Bacteroidota</taxon>
        <taxon>Flavobacteriia</taxon>
        <taxon>Flavobacteriales</taxon>
        <taxon>Flavobacteriaceae</taxon>
        <taxon>Cellulophaga</taxon>
    </lineage>
</organism>
<dbReference type="Gene3D" id="2.120.10.30">
    <property type="entry name" value="TolB, C-terminal domain"/>
    <property type="match status" value="1"/>
</dbReference>
<feature type="domain" description="Pyrroloquinoline quinone-dependent pyranose dehydrogenase beta-propeller" evidence="1">
    <location>
        <begin position="320"/>
        <end position="428"/>
    </location>
</feature>
<feature type="domain" description="Pyrroloquinoline quinone-dependent pyranose dehydrogenase beta-propeller" evidence="1">
    <location>
        <begin position="79"/>
        <end position="276"/>
    </location>
</feature>
<dbReference type="PANTHER" id="PTHR33546">
    <property type="entry name" value="LARGE, MULTIFUNCTIONAL SECRETED PROTEIN-RELATED"/>
    <property type="match status" value="1"/>
</dbReference>
<dbReference type="eggNOG" id="COG2133">
    <property type="taxonomic scope" value="Bacteria"/>
</dbReference>
<reference evidence="3" key="1">
    <citation type="submission" date="2016-10" db="EMBL/GenBank/DDBJ databases">
        <authorList>
            <person name="Varghese N."/>
            <person name="Submissions S."/>
        </authorList>
    </citation>
    <scope>NUCLEOTIDE SEQUENCE [LARGE SCALE GENOMIC DNA]</scope>
    <source>
        <strain evidence="3">DSM 24729</strain>
    </source>
</reference>
<dbReference type="Proteomes" id="UP000182114">
    <property type="component" value="Unassembled WGS sequence"/>
</dbReference>
<dbReference type="InterPro" id="IPR054539">
    <property type="entry name" value="Beta-prop_PDH"/>
</dbReference>
<proteinExistence type="predicted"/>
<name>A0A1G7L804_9FLAO</name>
<dbReference type="SUPFAM" id="SSF50952">
    <property type="entry name" value="Soluble quinoprotein glucose dehydrogenase"/>
    <property type="match status" value="1"/>
</dbReference>
<dbReference type="PROSITE" id="PS51257">
    <property type="entry name" value="PROKAR_LIPOPROTEIN"/>
    <property type="match status" value="1"/>
</dbReference>
<dbReference type="RefSeq" id="WP_025614326.1">
    <property type="nucleotide sequence ID" value="NZ_FNBD01000016.1"/>
</dbReference>
<evidence type="ECO:0000313" key="2">
    <source>
        <dbReference type="EMBL" id="SDF45464.1"/>
    </source>
</evidence>
<evidence type="ECO:0000259" key="1">
    <source>
        <dbReference type="Pfam" id="PF22807"/>
    </source>
</evidence>
<keyword evidence="3" id="KW-1185">Reference proteome</keyword>
<dbReference type="InterPro" id="IPR011042">
    <property type="entry name" value="6-blade_b-propeller_TolB-like"/>
</dbReference>
<protein>
    <submittedName>
        <fullName evidence="2">Glucose/arabinose dehydrogenase, beta-propeller fold</fullName>
    </submittedName>
</protein>
<dbReference type="AlphaFoldDB" id="A0A1G7L804"/>
<dbReference type="InterPro" id="IPR011041">
    <property type="entry name" value="Quinoprot_gluc/sorb_DH_b-prop"/>
</dbReference>
<gene>
    <name evidence="2" type="ORF">SAMN04487992_11626</name>
</gene>
<evidence type="ECO:0000313" key="3">
    <source>
        <dbReference type="Proteomes" id="UP000182114"/>
    </source>
</evidence>
<dbReference type="Pfam" id="PF22807">
    <property type="entry name" value="TrAA12"/>
    <property type="match status" value="2"/>
</dbReference>
<accession>A0A1G7L804</accession>
<sequence>MKKTITLLTVAITTVFFGCKSKEKNKIEVPEDVKAMISQQPADTVQTAIGELILPKPYATESVRKQNKLVAWPAGKMPTAPEGFEVTKFADGFQNPRWTYIGPNGDIFVCEANTKNSAGRITLLRDANNDGTIEMREVFLEELKQPLGMLIIRNHFYVANTDGLYKYPYQAGQTKLNPSEGEKIVALPAGGYNNHWTRNIITNKAEDKIYISVGSASNVAEYGMEEEVRRANILEVDLDGGNEKVYASGLRNPVGMDWNPVNGELWTAVNERDKIGDNLVPDYVTSVKQGGFYGWPYAYYGDIPDPRLKGAAPELVAKTIVPDVSVGSHTASLGLTFYDQDSFPEKYKNGVFVGQHGSWNRSELSGYRVVFIPFKDGKPVSEPEDFLTGFIAENSDTEVYGRPVCVTVTPTGDLLVNDDSGNTIWKVSYSN</sequence>